<protein>
    <submittedName>
        <fullName evidence="2">Uncharacterized protein</fullName>
    </submittedName>
</protein>
<dbReference type="AlphaFoldDB" id="A0A819N4Y2"/>
<dbReference type="SUPFAM" id="SSF52540">
    <property type="entry name" value="P-loop containing nucleoside triphosphate hydrolases"/>
    <property type="match status" value="1"/>
</dbReference>
<sequence>MIATTTNTFNDIPKQAEYPPIITTGNLNEHDRPYAEFGQSELSELARIGKFNFSEGSANPKRFHFNAKYFSGSAITRVSLRQVNYWLCTSWIATDYRGQCLIIIGDTGTGKTSFAMSLPGLVNYYKGEWCLDEWNNDARYMVIDDVAWDEYEDTWFPDKKGMLGCNEDLFAPDKHQGARKIRVRMPAIMLLNYENAGSLLAKPVTEEQKATARYWEERAFVIQMQPGERFCVPKRLPIFDPTDKSKYNTVDHLPEFAESNRRWLQQQREIEVETTITPIPTIQDHINRSNVFNANQSHNRSADTTEETMNTSNVTTDNNDTTIVLNKSTNNIQVIKETVNGNKSKKKGCNRKYHTIFKPKIKQPLRRSQRKM</sequence>
<evidence type="ECO:0000313" key="2">
    <source>
        <dbReference type="EMBL" id="CAF3990235.1"/>
    </source>
</evidence>
<feature type="region of interest" description="Disordered" evidence="1">
    <location>
        <begin position="298"/>
        <end position="320"/>
    </location>
</feature>
<feature type="compositionally biased region" description="Low complexity" evidence="1">
    <location>
        <begin position="308"/>
        <end position="320"/>
    </location>
</feature>
<dbReference type="PROSITE" id="PS00675">
    <property type="entry name" value="SIGMA54_INTERACT_1"/>
    <property type="match status" value="1"/>
</dbReference>
<dbReference type="Gene3D" id="3.40.50.300">
    <property type="entry name" value="P-loop containing nucleotide triphosphate hydrolases"/>
    <property type="match status" value="1"/>
</dbReference>
<accession>A0A819N4Y2</accession>
<dbReference type="InterPro" id="IPR025662">
    <property type="entry name" value="Sigma_54_int_dom_ATP-bd_1"/>
</dbReference>
<evidence type="ECO:0000313" key="3">
    <source>
        <dbReference type="Proteomes" id="UP000663868"/>
    </source>
</evidence>
<dbReference type="EMBL" id="CAJOBB010002683">
    <property type="protein sequence ID" value="CAF3990235.1"/>
    <property type="molecule type" value="Genomic_DNA"/>
</dbReference>
<evidence type="ECO:0000256" key="1">
    <source>
        <dbReference type="SAM" id="MobiDB-lite"/>
    </source>
</evidence>
<dbReference type="InterPro" id="IPR027417">
    <property type="entry name" value="P-loop_NTPase"/>
</dbReference>
<dbReference type="Proteomes" id="UP000663868">
    <property type="component" value="Unassembled WGS sequence"/>
</dbReference>
<comment type="caution">
    <text evidence="2">The sequence shown here is derived from an EMBL/GenBank/DDBJ whole genome shotgun (WGS) entry which is preliminary data.</text>
</comment>
<proteinExistence type="predicted"/>
<organism evidence="2 3">
    <name type="scientific">Adineta steineri</name>
    <dbReference type="NCBI Taxonomy" id="433720"/>
    <lineage>
        <taxon>Eukaryota</taxon>
        <taxon>Metazoa</taxon>
        <taxon>Spiralia</taxon>
        <taxon>Gnathifera</taxon>
        <taxon>Rotifera</taxon>
        <taxon>Eurotatoria</taxon>
        <taxon>Bdelloidea</taxon>
        <taxon>Adinetida</taxon>
        <taxon>Adinetidae</taxon>
        <taxon>Adineta</taxon>
    </lineage>
</organism>
<reference evidence="2" key="1">
    <citation type="submission" date="2021-02" db="EMBL/GenBank/DDBJ databases">
        <authorList>
            <person name="Nowell W R."/>
        </authorList>
    </citation>
    <scope>NUCLEOTIDE SEQUENCE</scope>
</reference>
<name>A0A819N4Y2_9BILA</name>
<gene>
    <name evidence="2" type="ORF">KXQ929_LOCUS27859</name>
</gene>